<accession>A0A7C9DFL7</accession>
<organism evidence="1">
    <name type="scientific">Opuntia streptacantha</name>
    <name type="common">Prickly pear cactus</name>
    <name type="synonym">Opuntia cardona</name>
    <dbReference type="NCBI Taxonomy" id="393608"/>
    <lineage>
        <taxon>Eukaryota</taxon>
        <taxon>Viridiplantae</taxon>
        <taxon>Streptophyta</taxon>
        <taxon>Embryophyta</taxon>
        <taxon>Tracheophyta</taxon>
        <taxon>Spermatophyta</taxon>
        <taxon>Magnoliopsida</taxon>
        <taxon>eudicotyledons</taxon>
        <taxon>Gunneridae</taxon>
        <taxon>Pentapetalae</taxon>
        <taxon>Caryophyllales</taxon>
        <taxon>Cactineae</taxon>
        <taxon>Cactaceae</taxon>
        <taxon>Opuntioideae</taxon>
        <taxon>Opuntia</taxon>
    </lineage>
</organism>
<sequence length="102" mass="11643">MKTLYPWREASAWSLPFWKLRFRFNFLAALSTSSASSPLPNTSSLRPFSSFWCFDHRSISSRYPFAHTILPKKYAPLEKVCLPEALSEANFSPISKNLGLTP</sequence>
<evidence type="ECO:0000313" key="1">
    <source>
        <dbReference type="EMBL" id="MBA4641721.1"/>
    </source>
</evidence>
<dbReference type="EMBL" id="GISG01125388">
    <property type="protein sequence ID" value="MBA4641721.1"/>
    <property type="molecule type" value="Transcribed_RNA"/>
</dbReference>
<protein>
    <submittedName>
        <fullName evidence="1">Uncharacterized protein</fullName>
    </submittedName>
</protein>
<dbReference type="AlphaFoldDB" id="A0A7C9DFL7"/>
<reference evidence="1" key="1">
    <citation type="journal article" date="2013" name="J. Plant Res.">
        <title>Effect of fungi and light on seed germination of three Opuntia species from semiarid lands of central Mexico.</title>
        <authorList>
            <person name="Delgado-Sanchez P."/>
            <person name="Jimenez-Bremont J.F."/>
            <person name="Guerrero-Gonzalez Mde L."/>
            <person name="Flores J."/>
        </authorList>
    </citation>
    <scope>NUCLEOTIDE SEQUENCE</scope>
    <source>
        <tissue evidence="1">Cladode</tissue>
    </source>
</reference>
<reference evidence="1" key="2">
    <citation type="submission" date="2020-07" db="EMBL/GenBank/DDBJ databases">
        <authorList>
            <person name="Vera ALvarez R."/>
            <person name="Arias-Moreno D.M."/>
            <person name="Jimenez-Jacinto V."/>
            <person name="Jimenez-Bremont J.F."/>
            <person name="Swaminathan K."/>
            <person name="Moose S.P."/>
            <person name="Guerrero-Gonzalez M.L."/>
            <person name="Marino-Ramirez L."/>
            <person name="Landsman D."/>
            <person name="Rodriguez-Kessler M."/>
            <person name="Delgado-Sanchez P."/>
        </authorList>
    </citation>
    <scope>NUCLEOTIDE SEQUENCE</scope>
    <source>
        <tissue evidence="1">Cladode</tissue>
    </source>
</reference>
<proteinExistence type="predicted"/>
<name>A0A7C9DFL7_OPUST</name>